<reference evidence="2" key="3">
    <citation type="submission" date="2015-06" db="UniProtKB">
        <authorList>
            <consortium name="EnsemblMetazoa"/>
        </authorList>
    </citation>
    <scope>IDENTIFICATION</scope>
</reference>
<dbReference type="Proteomes" id="UP000014760">
    <property type="component" value="Unassembled WGS sequence"/>
</dbReference>
<dbReference type="HOGENOM" id="CLU_592174_0_0_1"/>
<evidence type="ECO:0000313" key="1">
    <source>
        <dbReference type="EMBL" id="ELU17418.1"/>
    </source>
</evidence>
<evidence type="ECO:0000313" key="3">
    <source>
        <dbReference type="Proteomes" id="UP000014760"/>
    </source>
</evidence>
<sequence length="462" mass="52798">MWISIILLKKAWGGDLGFIPLLPDHTFSHQSRDGERSPKRALIKAPLPMSCAPTPGNRFPIWMTRFDGLYEVHGVEMYTRSFKKGGEDTVMRLFVSNSSNYYEHFKEKTPWLKYQHIGARYTHLQFMQSFGNQQSRNMKNFERNFRNPIGMYLVVISLSQKHTAEICKVTVYGKRHEIPHWYKQSPKDTNRFEKDAKTAYDVEIGRVAPNVDWLPNEFCARPYYEFPVKPCIDITPSQGQATQTDVKPNENPEDFAAGLALDPDPLRCSLTRWDKNPWWRVEFPEEIRLEVIYIGLPDMPAHLFGSINIMKFFVSSKAENKHNNKIEKLCGQLKFDTLDSSLTCVTKRLACWPKRVGTFLTVRVVSDVDSNETRLKICSIKTIGAYTKAAKKSFLSTLGNIQMVQRVASSGLIDGQQPGTALLSRGLFAALEPYISDRKGICTHKLGQKVIDPLSTKFGRED</sequence>
<dbReference type="EMBL" id="AMQN01004065">
    <property type="status" value="NOT_ANNOTATED_CDS"/>
    <property type="molecule type" value="Genomic_DNA"/>
</dbReference>
<evidence type="ECO:0000313" key="2">
    <source>
        <dbReference type="EnsemblMetazoa" id="CapteP207084"/>
    </source>
</evidence>
<protein>
    <recommendedName>
        <fullName evidence="4">Fucolectin tachylectin-4 pentraxin-1 domain-containing protein</fullName>
    </recommendedName>
</protein>
<reference evidence="1 3" key="2">
    <citation type="journal article" date="2013" name="Nature">
        <title>Insights into bilaterian evolution from three spiralian genomes.</title>
        <authorList>
            <person name="Simakov O."/>
            <person name="Marletaz F."/>
            <person name="Cho S.J."/>
            <person name="Edsinger-Gonzales E."/>
            <person name="Havlak P."/>
            <person name="Hellsten U."/>
            <person name="Kuo D.H."/>
            <person name="Larsson T."/>
            <person name="Lv J."/>
            <person name="Arendt D."/>
            <person name="Savage R."/>
            <person name="Osoegawa K."/>
            <person name="de Jong P."/>
            <person name="Grimwood J."/>
            <person name="Chapman J.A."/>
            <person name="Shapiro H."/>
            <person name="Aerts A."/>
            <person name="Otillar R.P."/>
            <person name="Terry A.Y."/>
            <person name="Boore J.L."/>
            <person name="Grigoriev I.V."/>
            <person name="Lindberg D.R."/>
            <person name="Seaver E.C."/>
            <person name="Weisblat D.A."/>
            <person name="Putnam N.H."/>
            <person name="Rokhsar D.S."/>
        </authorList>
    </citation>
    <scope>NUCLEOTIDE SEQUENCE</scope>
    <source>
        <strain evidence="1 3">I ESC-2004</strain>
    </source>
</reference>
<reference evidence="3" key="1">
    <citation type="submission" date="2012-12" db="EMBL/GenBank/DDBJ databases">
        <authorList>
            <person name="Hellsten U."/>
            <person name="Grimwood J."/>
            <person name="Chapman J.A."/>
            <person name="Shapiro H."/>
            <person name="Aerts A."/>
            <person name="Otillar R.P."/>
            <person name="Terry A.Y."/>
            <person name="Boore J.L."/>
            <person name="Simakov O."/>
            <person name="Marletaz F."/>
            <person name="Cho S.-J."/>
            <person name="Edsinger-Gonzales E."/>
            <person name="Havlak P."/>
            <person name="Kuo D.-H."/>
            <person name="Larsson T."/>
            <person name="Lv J."/>
            <person name="Arendt D."/>
            <person name="Savage R."/>
            <person name="Osoegawa K."/>
            <person name="de Jong P."/>
            <person name="Lindberg D.R."/>
            <person name="Seaver E.C."/>
            <person name="Weisblat D.A."/>
            <person name="Putnam N.H."/>
            <person name="Grigoriev I.V."/>
            <person name="Rokhsar D.S."/>
        </authorList>
    </citation>
    <scope>NUCLEOTIDE SEQUENCE</scope>
    <source>
        <strain evidence="3">I ESC-2004</strain>
    </source>
</reference>
<name>R7VEY3_CAPTE</name>
<dbReference type="EMBL" id="KB292507">
    <property type="protein sequence ID" value="ELU17418.1"/>
    <property type="molecule type" value="Genomic_DNA"/>
</dbReference>
<dbReference type="AlphaFoldDB" id="R7VEY3"/>
<organism evidence="1">
    <name type="scientific">Capitella teleta</name>
    <name type="common">Polychaete worm</name>
    <dbReference type="NCBI Taxonomy" id="283909"/>
    <lineage>
        <taxon>Eukaryota</taxon>
        <taxon>Metazoa</taxon>
        <taxon>Spiralia</taxon>
        <taxon>Lophotrochozoa</taxon>
        <taxon>Annelida</taxon>
        <taxon>Polychaeta</taxon>
        <taxon>Sedentaria</taxon>
        <taxon>Scolecida</taxon>
        <taxon>Capitellidae</taxon>
        <taxon>Capitella</taxon>
    </lineage>
</organism>
<accession>R7VEY3</accession>
<evidence type="ECO:0008006" key="4">
    <source>
        <dbReference type="Google" id="ProtNLM"/>
    </source>
</evidence>
<gene>
    <name evidence="1" type="ORF">CAPTEDRAFT_207084</name>
</gene>
<proteinExistence type="predicted"/>
<dbReference type="EnsemblMetazoa" id="CapteT207084">
    <property type="protein sequence ID" value="CapteP207084"/>
    <property type="gene ID" value="CapteG207084"/>
</dbReference>
<keyword evidence="3" id="KW-1185">Reference proteome</keyword>